<evidence type="ECO:0000256" key="1">
    <source>
        <dbReference type="ARBA" id="ARBA00004496"/>
    </source>
</evidence>
<keyword evidence="8" id="KW-0496">Mitochondrion</keyword>
<evidence type="ECO:0000256" key="2">
    <source>
        <dbReference type="ARBA" id="ARBA00004569"/>
    </source>
</evidence>
<dbReference type="Proteomes" id="UP000694396">
    <property type="component" value="Unplaced"/>
</dbReference>
<dbReference type="GO" id="GO:0005758">
    <property type="term" value="C:mitochondrial intermembrane space"/>
    <property type="evidence" value="ECO:0007669"/>
    <property type="project" value="UniProtKB-SubCell"/>
</dbReference>
<evidence type="ECO:0000256" key="7">
    <source>
        <dbReference type="ARBA" id="ARBA00023008"/>
    </source>
</evidence>
<dbReference type="AlphaFoldDB" id="A0A8C3P4J6"/>
<keyword evidence="10" id="KW-0143">Chaperone</keyword>
<feature type="region of interest" description="Disordered" evidence="15">
    <location>
        <begin position="1"/>
        <end position="71"/>
    </location>
</feature>
<dbReference type="PANTHER" id="PTHR16719">
    <property type="entry name" value="CYTOCHROME C OXIDASE COPPER CHAPERONE"/>
    <property type="match status" value="1"/>
</dbReference>
<evidence type="ECO:0000313" key="17">
    <source>
        <dbReference type="Proteomes" id="UP000694396"/>
    </source>
</evidence>
<feature type="binding site" evidence="14">
    <location>
        <position position="104"/>
    </location>
    <ligand>
        <name>Cu cation</name>
        <dbReference type="ChEBI" id="CHEBI:23378"/>
    </ligand>
</feature>
<keyword evidence="4" id="KW-0963">Cytoplasm</keyword>
<reference evidence="16" key="2">
    <citation type="submission" date="2025-09" db="UniProtKB">
        <authorList>
            <consortium name="Ensembl"/>
        </authorList>
    </citation>
    <scope>IDENTIFICATION</scope>
</reference>
<evidence type="ECO:0000256" key="8">
    <source>
        <dbReference type="ARBA" id="ARBA00023128"/>
    </source>
</evidence>
<protein>
    <recommendedName>
        <fullName evidence="13">Cytochrome c oxidase copper chaperone</fullName>
    </recommendedName>
</protein>
<dbReference type="InterPro" id="IPR007745">
    <property type="entry name" value="Cyt_c_oxidase_Cu-chaperone"/>
</dbReference>
<dbReference type="Ensembl" id="ENSCRFT00000005519.1">
    <property type="protein sequence ID" value="ENSCRFP00000005316.1"/>
    <property type="gene ID" value="ENSCRFG00000004291.1"/>
</dbReference>
<evidence type="ECO:0000256" key="9">
    <source>
        <dbReference type="ARBA" id="ARBA00023157"/>
    </source>
</evidence>
<dbReference type="InterPro" id="IPR009069">
    <property type="entry name" value="Cys_alpha_HP_mot_SF"/>
</dbReference>
<keyword evidence="17" id="KW-1185">Reference proteome</keyword>
<evidence type="ECO:0000313" key="16">
    <source>
        <dbReference type="Ensembl" id="ENSCRFP00000005316.1"/>
    </source>
</evidence>
<reference evidence="16" key="1">
    <citation type="submission" date="2025-08" db="UniProtKB">
        <authorList>
            <consortium name="Ensembl"/>
        </authorList>
    </citation>
    <scope>IDENTIFICATION</scope>
</reference>
<evidence type="ECO:0000256" key="4">
    <source>
        <dbReference type="ARBA" id="ARBA00022490"/>
    </source>
</evidence>
<dbReference type="SUPFAM" id="SSF47072">
    <property type="entry name" value="Cysteine alpha-hairpin motif"/>
    <property type="match status" value="1"/>
</dbReference>
<sequence>GNCHFRPATKWQHPPSPWGAGQEEAWEPAGGGLRAFPSQQAAGREGAGELSRNQPRWDGRRRPFLPAGSGYREVPAMSSVAAASCDGKGAGEAGEAKKPLKPCCACPETKKARDACIIEKGEENCGHLIEAHKECMRALGFKI</sequence>
<feature type="binding site" evidence="14">
    <location>
        <position position="103"/>
    </location>
    <ligand>
        <name>Cu cation</name>
        <dbReference type="ChEBI" id="CHEBI:23378"/>
    </ligand>
</feature>
<evidence type="ECO:0000256" key="14">
    <source>
        <dbReference type="PIRSR" id="PIRSR607745-1"/>
    </source>
</evidence>
<keyword evidence="5 14" id="KW-0479">Metal-binding</keyword>
<dbReference type="GO" id="GO:0033617">
    <property type="term" value="P:mitochondrial respiratory chain complex IV assembly"/>
    <property type="evidence" value="ECO:0007669"/>
    <property type="project" value="TreeGrafter"/>
</dbReference>
<keyword evidence="6" id="KW-0007">Acetylation</keyword>
<keyword evidence="7 14" id="KW-0186">Copper</keyword>
<dbReference type="FunFam" id="1.10.287.1130:FF:000001">
    <property type="entry name" value="cytochrome c oxidase copper chaperone"/>
    <property type="match status" value="1"/>
</dbReference>
<dbReference type="GO" id="GO:0005507">
    <property type="term" value="F:copper ion binding"/>
    <property type="evidence" value="ECO:0007669"/>
    <property type="project" value="InterPro"/>
</dbReference>
<evidence type="ECO:0000256" key="10">
    <source>
        <dbReference type="ARBA" id="ARBA00023186"/>
    </source>
</evidence>
<dbReference type="PROSITE" id="PS51808">
    <property type="entry name" value="CHCH"/>
    <property type="match status" value="1"/>
</dbReference>
<organism evidence="16 17">
    <name type="scientific">Cyanoderma ruficeps</name>
    <name type="common">rufous-capped babbler</name>
    <dbReference type="NCBI Taxonomy" id="181631"/>
    <lineage>
        <taxon>Eukaryota</taxon>
        <taxon>Metazoa</taxon>
        <taxon>Chordata</taxon>
        <taxon>Craniata</taxon>
        <taxon>Vertebrata</taxon>
        <taxon>Euteleostomi</taxon>
        <taxon>Archelosauria</taxon>
        <taxon>Archosauria</taxon>
        <taxon>Dinosauria</taxon>
        <taxon>Saurischia</taxon>
        <taxon>Theropoda</taxon>
        <taxon>Coelurosauria</taxon>
        <taxon>Aves</taxon>
        <taxon>Neognathae</taxon>
        <taxon>Neoaves</taxon>
        <taxon>Telluraves</taxon>
        <taxon>Australaves</taxon>
        <taxon>Passeriformes</taxon>
        <taxon>Sylvioidea</taxon>
        <taxon>Timaliidae</taxon>
        <taxon>Cyanoderma</taxon>
    </lineage>
</organism>
<evidence type="ECO:0000256" key="12">
    <source>
        <dbReference type="ARBA" id="ARBA00065132"/>
    </source>
</evidence>
<evidence type="ECO:0000256" key="13">
    <source>
        <dbReference type="ARBA" id="ARBA00071062"/>
    </source>
</evidence>
<comment type="subunit">
    <text evidence="12">Interacts with COA1. Interacts with the chaperone CHCHD4; this is important for correct folding and the formation of disulfide bonds that stabilize the structure.</text>
</comment>
<evidence type="ECO:0000256" key="3">
    <source>
        <dbReference type="ARBA" id="ARBA00009241"/>
    </source>
</evidence>
<evidence type="ECO:0000256" key="6">
    <source>
        <dbReference type="ARBA" id="ARBA00022990"/>
    </source>
</evidence>
<name>A0A8C3P4J6_9PASS</name>
<proteinExistence type="inferred from homology"/>
<evidence type="ECO:0000256" key="5">
    <source>
        <dbReference type="ARBA" id="ARBA00022723"/>
    </source>
</evidence>
<comment type="function">
    <text evidence="11">Copper metallochaperone essential for the assembly of the mitochondrial respiratory chain complex IV (CIV), also known as cytochrome c oxidase. Binds two copper ions and delivers them to the metallochaperone SCO1 which transports the copper ions to the Cu(A) site on the cytochrome c oxidase subunit II (MT-CO2/COX2).</text>
</comment>
<dbReference type="Pfam" id="PF05051">
    <property type="entry name" value="COX17"/>
    <property type="match status" value="1"/>
</dbReference>
<evidence type="ECO:0000256" key="15">
    <source>
        <dbReference type="SAM" id="MobiDB-lite"/>
    </source>
</evidence>
<accession>A0A8C3P4J6</accession>
<dbReference type="PANTHER" id="PTHR16719:SF0">
    <property type="entry name" value="CYTOCHROME C OXIDASE COPPER CHAPERONE"/>
    <property type="match status" value="1"/>
</dbReference>
<keyword evidence="9" id="KW-1015">Disulfide bond</keyword>
<evidence type="ECO:0000256" key="11">
    <source>
        <dbReference type="ARBA" id="ARBA00055863"/>
    </source>
</evidence>
<dbReference type="Gene3D" id="1.10.287.1130">
    <property type="entry name" value="CytochromE C oxidase copper chaperone"/>
    <property type="match status" value="1"/>
</dbReference>
<dbReference type="GO" id="GO:0016531">
    <property type="term" value="F:copper chaperone activity"/>
    <property type="evidence" value="ECO:0007669"/>
    <property type="project" value="InterPro"/>
</dbReference>
<comment type="subcellular location">
    <subcellularLocation>
        <location evidence="1">Cytoplasm</location>
    </subcellularLocation>
    <subcellularLocation>
        <location evidence="2">Mitochondrion intermembrane space</location>
    </subcellularLocation>
</comment>
<comment type="similarity">
    <text evidence="3">Belongs to the COX17 family.</text>
</comment>